<feature type="region of interest" description="Disordered" evidence="1">
    <location>
        <begin position="24"/>
        <end position="77"/>
    </location>
</feature>
<dbReference type="Gene3D" id="2.120.10.30">
    <property type="entry name" value="TolB, C-terminal domain"/>
    <property type="match status" value="1"/>
</dbReference>
<evidence type="ECO:0000256" key="1">
    <source>
        <dbReference type="SAM" id="MobiDB-lite"/>
    </source>
</evidence>
<evidence type="ECO:0000313" key="3">
    <source>
        <dbReference type="EMBL" id="KUG09504.1"/>
    </source>
</evidence>
<evidence type="ECO:0000313" key="4">
    <source>
        <dbReference type="Proteomes" id="UP000054223"/>
    </source>
</evidence>
<comment type="caution">
    <text evidence="3">The sequence shown here is derived from an EMBL/GenBank/DDBJ whole genome shotgun (WGS) entry which is preliminary data.</text>
</comment>
<dbReference type="SUPFAM" id="SSF50956">
    <property type="entry name" value="Thermostable phytase (3-phytase)"/>
    <property type="match status" value="1"/>
</dbReference>
<evidence type="ECO:0000256" key="2">
    <source>
        <dbReference type="SAM" id="SignalP"/>
    </source>
</evidence>
<protein>
    <recommendedName>
        <fullName evidence="5">SMP-30/Gluconolactonase/LRE-like region domain-containing protein</fullName>
    </recommendedName>
</protein>
<dbReference type="InterPro" id="IPR011042">
    <property type="entry name" value="6-blade_b-propeller_TolB-like"/>
</dbReference>
<dbReference type="AlphaFoldDB" id="A0A9X0L661"/>
<accession>A0A9X0L661</accession>
<dbReference type="Proteomes" id="UP000054223">
    <property type="component" value="Unassembled WGS sequence"/>
</dbReference>
<keyword evidence="4" id="KW-1185">Reference proteome</keyword>
<name>A0A9X0L661_SOLP1</name>
<dbReference type="EMBL" id="LNAL01000003">
    <property type="protein sequence ID" value="KUG09504.1"/>
    <property type="molecule type" value="Genomic_DNA"/>
</dbReference>
<sequence length="303" mass="32915">MHMNRLLAGLLSMALIGSTACSEAQNEQAEGKGKKGKGGKKKDKTEAMNPVAGLTKVGTMPSEVPESSGLSRGPEAGTFYTHGDTRSPGGGPSIYLVRENGQLVRRIELQGVQQQDWESVSQDTQGRLYIADCGNNGNDRQDLTIYRIDPKNLGTVSKIQFSYPDQKEFPPAKEERNFDVEASLWHNGRIYLFSRDRANDRTSKIYSLDANGPARQTAQRVGELTLPGQVTDAALSPDGSRLVLLGREQIFVGAVSGSNFGEAKMQAVEMKGAGQTEGVVFIDNNTVLISSEQGALYRYNLPQ</sequence>
<organism evidence="3 4">
    <name type="scientific">Solirubrum puertoriconensis</name>
    <dbReference type="NCBI Taxonomy" id="1751427"/>
    <lineage>
        <taxon>Bacteria</taxon>
        <taxon>Pseudomonadati</taxon>
        <taxon>Bacteroidota</taxon>
        <taxon>Cytophagia</taxon>
        <taxon>Cytophagales</taxon>
    </lineage>
</organism>
<feature type="signal peptide" evidence="2">
    <location>
        <begin position="1"/>
        <end position="24"/>
    </location>
</feature>
<gene>
    <name evidence="3" type="ORF">ASU33_17455</name>
</gene>
<reference evidence="3 4" key="1">
    <citation type="submission" date="2015-11" db="EMBL/GenBank/DDBJ databases">
        <title>Solirubrum puertoriconensis gen. nov. an environmental bacteria isolated in Puerto Rico.</title>
        <authorList>
            <person name="Cuebas-Irizarry M.F."/>
            <person name="Montalvo-Rodriguez R."/>
        </authorList>
    </citation>
    <scope>NUCLEOTIDE SEQUENCE [LARGE SCALE GENOMIC DNA]</scope>
    <source>
        <strain evidence="3 4">MC1A</strain>
    </source>
</reference>
<dbReference type="PROSITE" id="PS51257">
    <property type="entry name" value="PROKAR_LIPOPROTEIN"/>
    <property type="match status" value="1"/>
</dbReference>
<feature type="chain" id="PRO_5040821391" description="SMP-30/Gluconolactonase/LRE-like region domain-containing protein" evidence="2">
    <location>
        <begin position="25"/>
        <end position="303"/>
    </location>
</feature>
<evidence type="ECO:0008006" key="5">
    <source>
        <dbReference type="Google" id="ProtNLM"/>
    </source>
</evidence>
<proteinExistence type="predicted"/>
<keyword evidence="2" id="KW-0732">Signal</keyword>